<proteinExistence type="predicted"/>
<sequence>MKSLTLLNLVLLLPELVSAAICNNNCGRQVAGTARQSPPFASRSSWCAEFVTTYVGDASEPEPTFTVAAAAEERKRYARVRRQGSLDPVITGTKPAYATSCPDVTAYWSACQCIDGITATTISGGSQPTSVSSASDASTTTSEDSTSITLEPSSTIETSSTSTSSTASPPTCTPGLEFAIYVISPSSSLCSGVLYSSQSQNMDLKALLEGRFPDATGLTPGFGNVSLFRTGDQASLPIEHYGVQGPEDSTFECNVVDHRGYIEVTTPGNYTVISQGNDDVVLVWVGDDAESGAVSASNSDIASRCCSTVPVLHSFTVEPFDGPSQYIPYRILYGNAGGPGEFGVRVVSDAGSSQNTTEPLLVASCTGEGDPAPAFLPWEDEIFLA</sequence>
<keyword evidence="2" id="KW-1185">Reference proteome</keyword>
<comment type="caution">
    <text evidence="1">The sequence shown here is derived from an EMBL/GenBank/DDBJ whole genome shotgun (WGS) entry which is preliminary data.</text>
</comment>
<evidence type="ECO:0000313" key="2">
    <source>
        <dbReference type="Proteomes" id="UP000805649"/>
    </source>
</evidence>
<dbReference type="Proteomes" id="UP000805649">
    <property type="component" value="Unassembled WGS sequence"/>
</dbReference>
<protein>
    <submittedName>
        <fullName evidence="1">Uncharacterized protein</fullName>
    </submittedName>
</protein>
<dbReference type="EMBL" id="VUJX02000001">
    <property type="protein sequence ID" value="KAL0942736.1"/>
    <property type="molecule type" value="Genomic_DNA"/>
</dbReference>
<organism evidence="1 2">
    <name type="scientific">Colletotrichum truncatum</name>
    <name type="common">Anthracnose fungus</name>
    <name type="synonym">Colletotrichum capsici</name>
    <dbReference type="NCBI Taxonomy" id="5467"/>
    <lineage>
        <taxon>Eukaryota</taxon>
        <taxon>Fungi</taxon>
        <taxon>Dikarya</taxon>
        <taxon>Ascomycota</taxon>
        <taxon>Pezizomycotina</taxon>
        <taxon>Sordariomycetes</taxon>
        <taxon>Hypocreomycetidae</taxon>
        <taxon>Glomerellales</taxon>
        <taxon>Glomerellaceae</taxon>
        <taxon>Colletotrichum</taxon>
        <taxon>Colletotrichum truncatum species complex</taxon>
    </lineage>
</organism>
<accession>A0ACC3ZF51</accession>
<reference evidence="1 2" key="1">
    <citation type="journal article" date="2020" name="Phytopathology">
        <title>Genome Sequence Resources of Colletotrichum truncatum, C. plurivorum, C. musicola, and C. sojae: Four Species Pathogenic to Soybean (Glycine max).</title>
        <authorList>
            <person name="Rogerio F."/>
            <person name="Boufleur T.R."/>
            <person name="Ciampi-Guillardi M."/>
            <person name="Sukno S.A."/>
            <person name="Thon M.R."/>
            <person name="Massola Junior N.S."/>
            <person name="Baroncelli R."/>
        </authorList>
    </citation>
    <scope>NUCLEOTIDE SEQUENCE [LARGE SCALE GENOMIC DNA]</scope>
    <source>
        <strain evidence="1 2">CMES1059</strain>
    </source>
</reference>
<name>A0ACC3ZF51_COLTU</name>
<evidence type="ECO:0000313" key="1">
    <source>
        <dbReference type="EMBL" id="KAL0942736.1"/>
    </source>
</evidence>
<gene>
    <name evidence="1" type="ORF">CTRU02_200622</name>
</gene>